<evidence type="ECO:0000313" key="16">
    <source>
        <dbReference type="EMBL" id="KAK7232598.1"/>
    </source>
</evidence>
<evidence type="ECO:0000256" key="15">
    <source>
        <dbReference type="SAM" id="MobiDB-lite"/>
    </source>
</evidence>
<dbReference type="InterPro" id="IPR022780">
    <property type="entry name" value="Dynein_light_int_chain"/>
</dbReference>
<evidence type="ECO:0000256" key="3">
    <source>
        <dbReference type="ARBA" id="ARBA00004430"/>
    </source>
</evidence>
<reference evidence="16 17" key="1">
    <citation type="submission" date="2024-03" db="EMBL/GenBank/DDBJ databases">
        <title>Aureococcus anophagefferens CCMP1851 and Kratosvirus quantuckense: Draft genome of a second virus-susceptible host strain in the model system.</title>
        <authorList>
            <person name="Chase E."/>
            <person name="Truchon A.R."/>
            <person name="Schepens W."/>
            <person name="Wilhelm S.W."/>
        </authorList>
    </citation>
    <scope>NUCLEOTIDE SEQUENCE [LARGE SCALE GENOMIC DNA]</scope>
    <source>
        <strain evidence="16 17">CCMP1851</strain>
    </source>
</reference>
<keyword evidence="12" id="KW-0505">Motor protein</keyword>
<keyword evidence="17" id="KW-1185">Reference proteome</keyword>
<dbReference type="EMBL" id="JBBJCI010000367">
    <property type="protein sequence ID" value="KAK7232598.1"/>
    <property type="molecule type" value="Genomic_DNA"/>
</dbReference>
<dbReference type="SUPFAM" id="SSF52540">
    <property type="entry name" value="P-loop containing nucleoside triphosphate hydrolases"/>
    <property type="match status" value="1"/>
</dbReference>
<keyword evidence="6" id="KW-0217">Developmental protein</keyword>
<dbReference type="Gene3D" id="3.40.50.300">
    <property type="entry name" value="P-loop containing nucleotide triphosphate hydrolases"/>
    <property type="match status" value="1"/>
</dbReference>
<dbReference type="InterPro" id="IPR040045">
    <property type="entry name" value="DYNC2LI1"/>
</dbReference>
<evidence type="ECO:0000256" key="6">
    <source>
        <dbReference type="ARBA" id="ARBA00022473"/>
    </source>
</evidence>
<name>A0ABR1FKK1_AURAN</name>
<keyword evidence="11" id="KW-0969">Cilium</keyword>
<gene>
    <name evidence="16" type="primary">DYNC2LI1</name>
    <name evidence="16" type="ORF">SO694_00035118</name>
</gene>
<evidence type="ECO:0000256" key="8">
    <source>
        <dbReference type="ARBA" id="ARBA00022701"/>
    </source>
</evidence>
<evidence type="ECO:0000256" key="1">
    <source>
        <dbReference type="ARBA" id="ARBA00004120"/>
    </source>
</evidence>
<protein>
    <recommendedName>
        <fullName evidence="5">Cytoplasmic dynein 2 light intermediate chain 1</fullName>
    </recommendedName>
</protein>
<dbReference type="Pfam" id="PF05783">
    <property type="entry name" value="DLIC"/>
    <property type="match status" value="1"/>
</dbReference>
<proteinExistence type="inferred from homology"/>
<evidence type="ECO:0000256" key="11">
    <source>
        <dbReference type="ARBA" id="ARBA00023069"/>
    </source>
</evidence>
<feature type="region of interest" description="Disordered" evidence="15">
    <location>
        <begin position="175"/>
        <end position="201"/>
    </location>
</feature>
<comment type="similarity">
    <text evidence="4">Belongs to the dynein light intermediate chain family.</text>
</comment>
<accession>A0ABR1FKK1</accession>
<evidence type="ECO:0000256" key="12">
    <source>
        <dbReference type="ARBA" id="ARBA00023175"/>
    </source>
</evidence>
<organism evidence="16 17">
    <name type="scientific">Aureococcus anophagefferens</name>
    <name type="common">Harmful bloom alga</name>
    <dbReference type="NCBI Taxonomy" id="44056"/>
    <lineage>
        <taxon>Eukaryota</taxon>
        <taxon>Sar</taxon>
        <taxon>Stramenopiles</taxon>
        <taxon>Ochrophyta</taxon>
        <taxon>Pelagophyceae</taxon>
        <taxon>Pelagomonadales</taxon>
        <taxon>Pelagomonadaceae</taxon>
        <taxon>Aureococcus</taxon>
    </lineage>
</organism>
<evidence type="ECO:0000256" key="10">
    <source>
        <dbReference type="ARBA" id="ARBA00023017"/>
    </source>
</evidence>
<evidence type="ECO:0000313" key="17">
    <source>
        <dbReference type="Proteomes" id="UP001363151"/>
    </source>
</evidence>
<evidence type="ECO:0000256" key="5">
    <source>
        <dbReference type="ARBA" id="ARBA00018863"/>
    </source>
</evidence>
<sequence length="453" mass="49936">MADPPRRRRKKEEEEIETLFDILEKAPAKEDKANASLESYSLFVGQQGSGKSSLLALLQPSVAKEAPKPTVALEYVFARRSRTTSAAKDVAHIWELGGGMGFETGRELVGVPITPARLRTAVLGVVLDLSKPHNVVYTCVHWLKILRAHVAATLDELRRDNKGKTADGLAEQARARFAERKPDKKGDKPGEHPDRRTVDPSPVPILIVANKWDVLGEEGNDLGKDRLALKALCQVLRFLAHQHGATLVFTSSKDAALTKTFRNLLSYALFHKVDKSYRVEKNADKPLYVPPGGDTFDELVSAGPVDLGGLNRKELSDDAYDSLVEAVAKYYGEPDADIVRKKSKKDGAFDVDEGKSDAPDEFAEKLIDDIYAAKMDDLEKYRKKMQLKEREIELDKKRREKKKKEAAAKAAKDAAAPAAKPKARSESKRDGDARRGGGENKAEAKGESKNSAQ</sequence>
<feature type="compositionally biased region" description="Basic and acidic residues" evidence="15">
    <location>
        <begin position="384"/>
        <end position="412"/>
    </location>
</feature>
<evidence type="ECO:0000256" key="9">
    <source>
        <dbReference type="ARBA" id="ARBA00022794"/>
    </source>
</evidence>
<dbReference type="Proteomes" id="UP001363151">
    <property type="component" value="Unassembled WGS sequence"/>
</dbReference>
<feature type="region of interest" description="Disordered" evidence="15">
    <location>
        <begin position="384"/>
        <end position="453"/>
    </location>
</feature>
<keyword evidence="13" id="KW-0206">Cytoskeleton</keyword>
<comment type="subcellular location">
    <subcellularLocation>
        <location evidence="3">Cytoplasm</location>
        <location evidence="3">Cytoskeleton</location>
        <location evidence="3">Cilium axoneme</location>
    </subcellularLocation>
    <subcellularLocation>
        <location evidence="1">Cytoplasm</location>
        <location evidence="1">Cytoskeleton</location>
        <location evidence="1">Cilium basal body</location>
    </subcellularLocation>
    <subcellularLocation>
        <location evidence="2">Cytoplasm</location>
        <location evidence="2">Cytoskeleton</location>
        <location evidence="2">Microtubule organizing center</location>
        <location evidence="2">Centrosome</location>
    </subcellularLocation>
</comment>
<keyword evidence="8" id="KW-0493">Microtubule</keyword>
<evidence type="ECO:0000256" key="13">
    <source>
        <dbReference type="ARBA" id="ARBA00023212"/>
    </source>
</evidence>
<evidence type="ECO:0000256" key="14">
    <source>
        <dbReference type="ARBA" id="ARBA00023273"/>
    </source>
</evidence>
<keyword evidence="9" id="KW-0970">Cilium biogenesis/degradation</keyword>
<evidence type="ECO:0000256" key="4">
    <source>
        <dbReference type="ARBA" id="ARBA00006831"/>
    </source>
</evidence>
<dbReference type="InterPro" id="IPR027417">
    <property type="entry name" value="P-loop_NTPase"/>
</dbReference>
<dbReference type="PANTHER" id="PTHR13236">
    <property type="entry name" value="DYNEIN 2 LIGHT INTERMEDIATE CHAIN, ISOFORM 2"/>
    <property type="match status" value="1"/>
</dbReference>
<keyword evidence="14" id="KW-0966">Cell projection</keyword>
<keyword evidence="10" id="KW-0243">Dynein</keyword>
<keyword evidence="7" id="KW-0963">Cytoplasm</keyword>
<evidence type="ECO:0000256" key="2">
    <source>
        <dbReference type="ARBA" id="ARBA00004300"/>
    </source>
</evidence>
<feature type="compositionally biased region" description="Basic and acidic residues" evidence="15">
    <location>
        <begin position="423"/>
        <end position="453"/>
    </location>
</feature>
<dbReference type="PANTHER" id="PTHR13236:SF0">
    <property type="entry name" value="CYTOPLASMIC DYNEIN 2 LIGHT INTERMEDIATE CHAIN 1"/>
    <property type="match status" value="1"/>
</dbReference>
<feature type="compositionally biased region" description="Basic and acidic residues" evidence="15">
    <location>
        <begin position="175"/>
        <end position="198"/>
    </location>
</feature>
<evidence type="ECO:0000256" key="7">
    <source>
        <dbReference type="ARBA" id="ARBA00022490"/>
    </source>
</evidence>
<comment type="caution">
    <text evidence="16">The sequence shown here is derived from an EMBL/GenBank/DDBJ whole genome shotgun (WGS) entry which is preliminary data.</text>
</comment>